<dbReference type="RefSeq" id="WP_190215090.1">
    <property type="nucleotide sequence ID" value="NZ_BNBO01000068.1"/>
</dbReference>
<gene>
    <name evidence="2" type="ORF">GCM10018781_71660</name>
</gene>
<organism evidence="2 3">
    <name type="scientific">Kitasatospora indigofera</name>
    <dbReference type="NCBI Taxonomy" id="67307"/>
    <lineage>
        <taxon>Bacteria</taxon>
        <taxon>Bacillati</taxon>
        <taxon>Actinomycetota</taxon>
        <taxon>Actinomycetes</taxon>
        <taxon>Kitasatosporales</taxon>
        <taxon>Streptomycetaceae</taxon>
        <taxon>Kitasatospora</taxon>
    </lineage>
</organism>
<evidence type="ECO:0000256" key="1">
    <source>
        <dbReference type="SAM" id="MobiDB-lite"/>
    </source>
</evidence>
<protein>
    <submittedName>
        <fullName evidence="2">Uncharacterized protein</fullName>
    </submittedName>
</protein>
<reference evidence="2" key="1">
    <citation type="journal article" date="2014" name="Int. J. Syst. Evol. Microbiol.">
        <title>Complete genome sequence of Corynebacterium casei LMG S-19264T (=DSM 44701T), isolated from a smear-ripened cheese.</title>
        <authorList>
            <consortium name="US DOE Joint Genome Institute (JGI-PGF)"/>
            <person name="Walter F."/>
            <person name="Albersmeier A."/>
            <person name="Kalinowski J."/>
            <person name="Ruckert C."/>
        </authorList>
    </citation>
    <scope>NUCLEOTIDE SEQUENCE</scope>
    <source>
        <strain evidence="2">JCM 4646</strain>
    </source>
</reference>
<sequence length="75" mass="7579">MTALALREKVRAYNRRAELVRALDHLPPGPAPHRPRPPGAGQDGPAPGAAQAAHAPLPAAPGPPSAVPHLPSPAA</sequence>
<dbReference type="Proteomes" id="UP000617734">
    <property type="component" value="Unassembled WGS sequence"/>
</dbReference>
<accession>A0A919L526</accession>
<name>A0A919L526_9ACTN</name>
<feature type="compositionally biased region" description="Pro residues" evidence="1">
    <location>
        <begin position="58"/>
        <end position="75"/>
    </location>
</feature>
<dbReference type="EMBL" id="BNBO01000068">
    <property type="protein sequence ID" value="GHH83769.1"/>
    <property type="molecule type" value="Genomic_DNA"/>
</dbReference>
<dbReference type="AlphaFoldDB" id="A0A919L526"/>
<proteinExistence type="predicted"/>
<evidence type="ECO:0000313" key="2">
    <source>
        <dbReference type="EMBL" id="GHH83769.1"/>
    </source>
</evidence>
<keyword evidence="3" id="KW-1185">Reference proteome</keyword>
<comment type="caution">
    <text evidence="2">The sequence shown here is derived from an EMBL/GenBank/DDBJ whole genome shotgun (WGS) entry which is preliminary data.</text>
</comment>
<reference evidence="2" key="2">
    <citation type="submission" date="2020-09" db="EMBL/GenBank/DDBJ databases">
        <authorList>
            <person name="Sun Q."/>
            <person name="Ohkuma M."/>
        </authorList>
    </citation>
    <scope>NUCLEOTIDE SEQUENCE</scope>
    <source>
        <strain evidence="2">JCM 4646</strain>
    </source>
</reference>
<evidence type="ECO:0000313" key="3">
    <source>
        <dbReference type="Proteomes" id="UP000617734"/>
    </source>
</evidence>
<dbReference type="GeneID" id="95357417"/>
<feature type="compositionally biased region" description="Low complexity" evidence="1">
    <location>
        <begin position="39"/>
        <end position="57"/>
    </location>
</feature>
<feature type="region of interest" description="Disordered" evidence="1">
    <location>
        <begin position="21"/>
        <end position="75"/>
    </location>
</feature>